<reference evidence="1 2" key="1">
    <citation type="journal article" date="2018" name="Sci. Rep.">
        <title>Genomic signatures of local adaptation to the degree of environmental predictability in rotifers.</title>
        <authorList>
            <person name="Franch-Gras L."/>
            <person name="Hahn C."/>
            <person name="Garcia-Roger E.M."/>
            <person name="Carmona M.J."/>
            <person name="Serra M."/>
            <person name="Gomez A."/>
        </authorList>
    </citation>
    <scope>NUCLEOTIDE SEQUENCE [LARGE SCALE GENOMIC DNA]</scope>
    <source>
        <strain evidence="1">HYR1</strain>
    </source>
</reference>
<name>A0A3M7RXU9_BRAPC</name>
<evidence type="ECO:0000313" key="2">
    <source>
        <dbReference type="Proteomes" id="UP000276133"/>
    </source>
</evidence>
<dbReference type="Proteomes" id="UP000276133">
    <property type="component" value="Unassembled WGS sequence"/>
</dbReference>
<dbReference type="EMBL" id="REGN01002425">
    <property type="protein sequence ID" value="RNA28178.1"/>
    <property type="molecule type" value="Genomic_DNA"/>
</dbReference>
<accession>A0A3M7RXU9</accession>
<keyword evidence="2" id="KW-1185">Reference proteome</keyword>
<evidence type="ECO:0000313" key="1">
    <source>
        <dbReference type="EMBL" id="RNA28178.1"/>
    </source>
</evidence>
<proteinExistence type="predicted"/>
<comment type="caution">
    <text evidence="1">The sequence shown here is derived from an EMBL/GenBank/DDBJ whole genome shotgun (WGS) entry which is preliminary data.</text>
</comment>
<gene>
    <name evidence="1" type="ORF">BpHYR1_031073</name>
</gene>
<protein>
    <submittedName>
        <fullName evidence="1">Uncharacterized protein</fullName>
    </submittedName>
</protein>
<dbReference type="AlphaFoldDB" id="A0A3M7RXU9"/>
<sequence length="85" mass="10280">MKLFFIHEKIPQRKILIENLNFNTNSLLKKIYWFLIINQLKSKYLSLPTLRKNYLSFIWKFKSSILINNQPFVLTLSNDQLIMCD</sequence>
<organism evidence="1 2">
    <name type="scientific">Brachionus plicatilis</name>
    <name type="common">Marine rotifer</name>
    <name type="synonym">Brachionus muelleri</name>
    <dbReference type="NCBI Taxonomy" id="10195"/>
    <lineage>
        <taxon>Eukaryota</taxon>
        <taxon>Metazoa</taxon>
        <taxon>Spiralia</taxon>
        <taxon>Gnathifera</taxon>
        <taxon>Rotifera</taxon>
        <taxon>Eurotatoria</taxon>
        <taxon>Monogononta</taxon>
        <taxon>Pseudotrocha</taxon>
        <taxon>Ploima</taxon>
        <taxon>Brachionidae</taxon>
        <taxon>Brachionus</taxon>
    </lineage>
</organism>